<evidence type="ECO:0000313" key="3">
    <source>
        <dbReference type="Proteomes" id="UP001332243"/>
    </source>
</evidence>
<dbReference type="Proteomes" id="UP001332243">
    <property type="component" value="Unassembled WGS sequence"/>
</dbReference>
<dbReference type="PROSITE" id="PS50043">
    <property type="entry name" value="HTH_LUXR_2"/>
    <property type="match status" value="1"/>
</dbReference>
<dbReference type="EMBL" id="JAZGQK010000004">
    <property type="protein sequence ID" value="MEE6258049.1"/>
    <property type="molecule type" value="Genomic_DNA"/>
</dbReference>
<dbReference type="Pfam" id="PF00196">
    <property type="entry name" value="GerE"/>
    <property type="match status" value="1"/>
</dbReference>
<organism evidence="2 3">
    <name type="scientific">Plantactinospora sonchi</name>
    <dbReference type="NCBI Taxonomy" id="1544735"/>
    <lineage>
        <taxon>Bacteria</taxon>
        <taxon>Bacillati</taxon>
        <taxon>Actinomycetota</taxon>
        <taxon>Actinomycetes</taxon>
        <taxon>Micromonosporales</taxon>
        <taxon>Micromonosporaceae</taxon>
        <taxon>Plantactinospora</taxon>
    </lineage>
</organism>
<keyword evidence="3" id="KW-1185">Reference proteome</keyword>
<proteinExistence type="predicted"/>
<dbReference type="InterPro" id="IPR016032">
    <property type="entry name" value="Sig_transdc_resp-reg_C-effctor"/>
</dbReference>
<evidence type="ECO:0000313" key="2">
    <source>
        <dbReference type="EMBL" id="MEE6258049.1"/>
    </source>
</evidence>
<dbReference type="CDD" id="cd06170">
    <property type="entry name" value="LuxR_C_like"/>
    <property type="match status" value="1"/>
</dbReference>
<dbReference type="PANTHER" id="PTHR34293:SF1">
    <property type="entry name" value="HTH-TYPE TRANSCRIPTIONAL REGULATOR TRMBL2"/>
    <property type="match status" value="1"/>
</dbReference>
<protein>
    <submittedName>
        <fullName evidence="2">Helix-turn-helix transcriptional regulator</fullName>
    </submittedName>
</protein>
<dbReference type="SUPFAM" id="SSF46894">
    <property type="entry name" value="C-terminal effector domain of the bipartite response regulators"/>
    <property type="match status" value="1"/>
</dbReference>
<accession>A0ABU7RNN6</accession>
<dbReference type="InterPro" id="IPR000792">
    <property type="entry name" value="Tscrpt_reg_LuxR_C"/>
</dbReference>
<dbReference type="PANTHER" id="PTHR34293">
    <property type="entry name" value="HTH-TYPE TRANSCRIPTIONAL REGULATOR TRMBL2"/>
    <property type="match status" value="1"/>
</dbReference>
<dbReference type="InterPro" id="IPR036388">
    <property type="entry name" value="WH-like_DNA-bd_sf"/>
</dbReference>
<comment type="caution">
    <text evidence="2">The sequence shown here is derived from an EMBL/GenBank/DDBJ whole genome shotgun (WGS) entry which is preliminary data.</text>
</comment>
<sequence>MTGRSTGVLAVGRAVPLLVRWGLSADADLVYRCLVSFGPRNAGAVATSLGLAVRRVRAALEELDDADLVGVTGSVSVYGAGAVRWRAVPVDAAVTGLRRRALRRAAAPVGVGPGAGSSGHPLPARHLPDRAATRRRIAELVAVERTEHLAMNPEEIFSTDTLAIAAPLDLALLRRRIRLRSLGRAPADGDRSSRHATEFARLGGEYREAGRLPHKLMIFDRRVALVAVDPHDLDQGTWEVVEPAAIDSFVSLFVRHWTDATDPRRNGVPEVVLTPREKAVVALLAEGHTDTSAAEQLGISTRSVTYTLRALMDRLGVENRFQLGLALGAMNAATPSRAAEPEPIEGDDR</sequence>
<dbReference type="InterPro" id="IPR051797">
    <property type="entry name" value="TrmB-like"/>
</dbReference>
<gene>
    <name evidence="2" type="ORF">V1633_06025</name>
</gene>
<dbReference type="RefSeq" id="WP_331213178.1">
    <property type="nucleotide sequence ID" value="NZ_JAZGQK010000004.1"/>
</dbReference>
<dbReference type="SMART" id="SM00421">
    <property type="entry name" value="HTH_LUXR"/>
    <property type="match status" value="1"/>
</dbReference>
<reference evidence="2 3" key="1">
    <citation type="submission" date="2024-01" db="EMBL/GenBank/DDBJ databases">
        <title>Genome insights into Plantactinospora sonchi sp. nov.</title>
        <authorList>
            <person name="Wang L."/>
        </authorList>
    </citation>
    <scope>NUCLEOTIDE SEQUENCE [LARGE SCALE GENOMIC DNA]</scope>
    <source>
        <strain evidence="2 3">NEAU-QY2</strain>
    </source>
</reference>
<dbReference type="Gene3D" id="1.10.10.10">
    <property type="entry name" value="Winged helix-like DNA-binding domain superfamily/Winged helix DNA-binding domain"/>
    <property type="match status" value="1"/>
</dbReference>
<feature type="domain" description="HTH luxR-type" evidence="1">
    <location>
        <begin position="266"/>
        <end position="331"/>
    </location>
</feature>
<name>A0ABU7RNN6_9ACTN</name>
<evidence type="ECO:0000259" key="1">
    <source>
        <dbReference type="PROSITE" id="PS50043"/>
    </source>
</evidence>